<dbReference type="Proteomes" id="UP001633002">
    <property type="component" value="Unassembled WGS sequence"/>
</dbReference>
<dbReference type="PANTHER" id="PTHR33789">
    <property type="entry name" value="LACHRYMATORY-FACTOR SYNTHASE"/>
    <property type="match status" value="1"/>
</dbReference>
<gene>
    <name evidence="2" type="ORF">R1sor_020701</name>
</gene>
<accession>A0ABD3GEX4</accession>
<keyword evidence="3" id="KW-1185">Reference proteome</keyword>
<dbReference type="Pfam" id="PF10604">
    <property type="entry name" value="Polyketide_cyc2"/>
    <property type="match status" value="1"/>
</dbReference>
<dbReference type="InterPro" id="IPR023393">
    <property type="entry name" value="START-like_dom_sf"/>
</dbReference>
<dbReference type="CDD" id="cd07821">
    <property type="entry name" value="PYR_PYL_RCAR_like"/>
    <property type="match status" value="1"/>
</dbReference>
<proteinExistence type="predicted"/>
<comment type="caution">
    <text evidence="2">The sequence shown here is derived from an EMBL/GenBank/DDBJ whole genome shotgun (WGS) entry which is preliminary data.</text>
</comment>
<evidence type="ECO:0000313" key="2">
    <source>
        <dbReference type="EMBL" id="KAL3677745.1"/>
    </source>
</evidence>
<reference evidence="2 3" key="1">
    <citation type="submission" date="2024-09" db="EMBL/GenBank/DDBJ databases">
        <title>Chromosome-scale assembly of Riccia sorocarpa.</title>
        <authorList>
            <person name="Paukszto L."/>
        </authorList>
    </citation>
    <scope>NUCLEOTIDE SEQUENCE [LARGE SCALE GENOMIC DNA]</scope>
    <source>
        <strain evidence="2">LP-2024</strain>
        <tissue evidence="2">Aerial parts of the thallus</tissue>
    </source>
</reference>
<dbReference type="SUPFAM" id="SSF55961">
    <property type="entry name" value="Bet v1-like"/>
    <property type="match status" value="1"/>
</dbReference>
<dbReference type="InterPro" id="IPR019587">
    <property type="entry name" value="Polyketide_cyclase/dehydratase"/>
</dbReference>
<dbReference type="AlphaFoldDB" id="A0ABD3GEX4"/>
<protein>
    <recommendedName>
        <fullName evidence="4">Coenzyme Q-binding protein COQ10 START domain-containing protein</fullName>
    </recommendedName>
</protein>
<dbReference type="EMBL" id="JBJQOH010000007">
    <property type="protein sequence ID" value="KAL3677745.1"/>
    <property type="molecule type" value="Genomic_DNA"/>
</dbReference>
<sequence length="252" mass="28805">MEGAEQEASSSGTTPEDEVRSKWKAGVQVPVNIPIEYCWAVFANFANPQQFMTECLECKIVEGEPNTVNSVRYVRYPNVDGSQGTLWANERLLSSDHEHHIQTYKTEDNSFGFTNYETYLQVHKGSHDTSFVTWSIEMDPLPGMTPPPNPVTKLITDTFRIFIRNVESRYFQEKRLWGGEKSSKYRDPRLADEVLNRRSVSPDSVTIFLESYITTQFVEPGTVENVLLPQVQVGLGFVNNEGMEFFRLWTGN</sequence>
<dbReference type="PANTHER" id="PTHR33789:SF5">
    <property type="entry name" value="BET V I_MAJOR LATEX PROTEIN DOMAIN-CONTAINING PROTEIN"/>
    <property type="match status" value="1"/>
</dbReference>
<evidence type="ECO:0000313" key="3">
    <source>
        <dbReference type="Proteomes" id="UP001633002"/>
    </source>
</evidence>
<name>A0ABD3GEX4_9MARC</name>
<evidence type="ECO:0008006" key="4">
    <source>
        <dbReference type="Google" id="ProtNLM"/>
    </source>
</evidence>
<organism evidence="2 3">
    <name type="scientific">Riccia sorocarpa</name>
    <dbReference type="NCBI Taxonomy" id="122646"/>
    <lineage>
        <taxon>Eukaryota</taxon>
        <taxon>Viridiplantae</taxon>
        <taxon>Streptophyta</taxon>
        <taxon>Embryophyta</taxon>
        <taxon>Marchantiophyta</taxon>
        <taxon>Marchantiopsida</taxon>
        <taxon>Marchantiidae</taxon>
        <taxon>Marchantiales</taxon>
        <taxon>Ricciaceae</taxon>
        <taxon>Riccia</taxon>
    </lineage>
</organism>
<evidence type="ECO:0000256" key="1">
    <source>
        <dbReference type="SAM" id="MobiDB-lite"/>
    </source>
</evidence>
<dbReference type="InterPro" id="IPR053249">
    <property type="entry name" value="LFS"/>
</dbReference>
<feature type="region of interest" description="Disordered" evidence="1">
    <location>
        <begin position="1"/>
        <end position="21"/>
    </location>
</feature>
<dbReference type="Gene3D" id="3.30.530.20">
    <property type="match status" value="1"/>
</dbReference>